<comment type="similarity">
    <text evidence="2 9">Belongs to the glycosyl hydrolase 8 (cellulase D) family.</text>
</comment>
<dbReference type="PROSITE" id="PS00812">
    <property type="entry name" value="GLYCOSYL_HYDROL_F8"/>
    <property type="match status" value="1"/>
</dbReference>
<evidence type="ECO:0000256" key="8">
    <source>
        <dbReference type="PROSITE-ProRule" id="PRU10058"/>
    </source>
</evidence>
<keyword evidence="4 9" id="KW-0378">Hydrolase</keyword>
<dbReference type="SUPFAM" id="SSF48208">
    <property type="entry name" value="Six-hairpin glycosidases"/>
    <property type="match status" value="1"/>
</dbReference>
<keyword evidence="3" id="KW-0732">Signal</keyword>
<dbReference type="InterPro" id="IPR002037">
    <property type="entry name" value="Glyco_hydro_8"/>
</dbReference>
<dbReference type="InterPro" id="IPR019834">
    <property type="entry name" value="Glyco_hydro_8_CS"/>
</dbReference>
<feature type="region of interest" description="Disordered" evidence="10">
    <location>
        <begin position="311"/>
        <end position="337"/>
    </location>
</feature>
<proteinExistence type="inferred from homology"/>
<organism evidence="11">
    <name type="scientific">Vibrio sp. HB236076</name>
    <dbReference type="NCBI Taxonomy" id="3232307"/>
    <lineage>
        <taxon>Bacteria</taxon>
        <taxon>Pseudomonadati</taxon>
        <taxon>Pseudomonadota</taxon>
        <taxon>Gammaproteobacteria</taxon>
        <taxon>Vibrionales</taxon>
        <taxon>Vibrionaceae</taxon>
        <taxon>Vibrio</taxon>
    </lineage>
</organism>
<dbReference type="RefSeq" id="WP_306101977.1">
    <property type="nucleotide sequence ID" value="NZ_CP162601.1"/>
</dbReference>
<evidence type="ECO:0000256" key="2">
    <source>
        <dbReference type="ARBA" id="ARBA00009209"/>
    </source>
</evidence>
<dbReference type="KEGG" id="vih:AB0763_11850"/>
<gene>
    <name evidence="11" type="ORF">AB0763_11850</name>
</gene>
<dbReference type="InterPro" id="IPR008928">
    <property type="entry name" value="6-hairpin_glycosidase_sf"/>
</dbReference>
<evidence type="ECO:0000256" key="10">
    <source>
        <dbReference type="SAM" id="MobiDB-lite"/>
    </source>
</evidence>
<protein>
    <recommendedName>
        <fullName evidence="9">Glucanase</fullName>
        <ecNumber evidence="9">3.2.1.-</ecNumber>
    </recommendedName>
</protein>
<dbReference type="Pfam" id="PF01270">
    <property type="entry name" value="Glyco_hydro_8"/>
    <property type="match status" value="1"/>
</dbReference>
<feature type="active site" description="Nucleophile" evidence="8">
    <location>
        <position position="122"/>
    </location>
</feature>
<dbReference type="Gene3D" id="1.50.10.10">
    <property type="match status" value="1"/>
</dbReference>
<evidence type="ECO:0000256" key="7">
    <source>
        <dbReference type="ARBA" id="ARBA00023326"/>
    </source>
</evidence>
<feature type="compositionally biased region" description="Polar residues" evidence="10">
    <location>
        <begin position="324"/>
        <end position="334"/>
    </location>
</feature>
<keyword evidence="6 9" id="KW-0326">Glycosidase</keyword>
<keyword evidence="7 9" id="KW-0624">Polysaccharide degradation</keyword>
<evidence type="ECO:0000256" key="1">
    <source>
        <dbReference type="ARBA" id="ARBA00000966"/>
    </source>
</evidence>
<comment type="catalytic activity">
    <reaction evidence="1">
        <text>Endohydrolysis of (1-&gt;4)-beta-D-glucosidic linkages in cellulose, lichenin and cereal beta-D-glucans.</text>
        <dbReference type="EC" id="3.2.1.4"/>
    </reaction>
</comment>
<keyword evidence="5" id="KW-0136">Cellulose degradation</keyword>
<dbReference type="GO" id="GO:0030245">
    <property type="term" value="P:cellulose catabolic process"/>
    <property type="evidence" value="ECO:0007669"/>
    <property type="project" value="UniProtKB-KW"/>
</dbReference>
<keyword evidence="7 9" id="KW-0119">Carbohydrate metabolism</keyword>
<accession>A0AB39HEV8</accession>
<dbReference type="GO" id="GO:0008810">
    <property type="term" value="F:cellulase activity"/>
    <property type="evidence" value="ECO:0007669"/>
    <property type="project" value="UniProtKB-EC"/>
</dbReference>
<dbReference type="EMBL" id="CP162601">
    <property type="protein sequence ID" value="XDK24846.1"/>
    <property type="molecule type" value="Genomic_DNA"/>
</dbReference>
<evidence type="ECO:0000256" key="5">
    <source>
        <dbReference type="ARBA" id="ARBA00023001"/>
    </source>
</evidence>
<dbReference type="PRINTS" id="PR00735">
    <property type="entry name" value="GLHYDRLASE8"/>
</dbReference>
<sequence>MATITPYPRLKNALLAACVAVGLSHCTPQEPSPFQDDWQHYKARFLQHGRVVDTANQDISHSEGQGYGMLFAVHAQDKSAFRQLWQWTQAVLARDDHLYSWKYQPCPSRDKACVSDSNNASDGDILIAWALLLAAEQWQEPDWQQAALQTLNAVKSKLITRRFGHLILLPAEYGFEPDKARVQLNLSYWVFPALEQFSQQTQDPIWHQLYLSGEQLIELAQFGQWHLPPDWVMLTEQGLTLEGALSPDYAYNACRIPLYIAMSDHGDRALLTPFLNFWQQDKVPGTVNLSDNSHADYTMNSGMQSIATSVQHRYQPHHNHRDSQAQASKSNAENSGVPLPSIDSASDYYSASLILLSQLSLLKENPKS</sequence>
<evidence type="ECO:0000313" key="11">
    <source>
        <dbReference type="EMBL" id="XDK24846.1"/>
    </source>
</evidence>
<dbReference type="InterPro" id="IPR012341">
    <property type="entry name" value="6hp_glycosidase-like_sf"/>
</dbReference>
<dbReference type="AlphaFoldDB" id="A0AB39HEV8"/>
<evidence type="ECO:0000256" key="4">
    <source>
        <dbReference type="ARBA" id="ARBA00022801"/>
    </source>
</evidence>
<reference evidence="11" key="1">
    <citation type="submission" date="2024-07" db="EMBL/GenBank/DDBJ databases">
        <title>Genome Analysis of a Potential Novel Vibrio Species Secreting pH- and Thermo-stable Alginate Lyase and its Application in Producing Alginate Oligosaccharides.</title>
        <authorList>
            <person name="Huang H."/>
            <person name="Bao K."/>
        </authorList>
    </citation>
    <scope>NUCLEOTIDE SEQUENCE</scope>
    <source>
        <strain evidence="11">HB236076</strain>
    </source>
</reference>
<name>A0AB39HEV8_9VIBR</name>
<evidence type="ECO:0000256" key="3">
    <source>
        <dbReference type="ARBA" id="ARBA00022729"/>
    </source>
</evidence>
<evidence type="ECO:0000256" key="9">
    <source>
        <dbReference type="RuleBase" id="RU361167"/>
    </source>
</evidence>
<dbReference type="EC" id="3.2.1.-" evidence="9"/>
<evidence type="ECO:0000256" key="6">
    <source>
        <dbReference type="ARBA" id="ARBA00023295"/>
    </source>
</evidence>